<feature type="chain" id="PRO_5040285233" evidence="1">
    <location>
        <begin position="25"/>
        <end position="324"/>
    </location>
</feature>
<keyword evidence="3" id="KW-1185">Reference proteome</keyword>
<gene>
    <name evidence="2" type="ORF">M5D96_004310</name>
</gene>
<protein>
    <submittedName>
        <fullName evidence="2">Uncharacterized protein</fullName>
    </submittedName>
</protein>
<name>A0A9P9YTV3_9MUSC</name>
<organism evidence="2 3">
    <name type="scientific">Drosophila gunungcola</name>
    <name type="common">fruit fly</name>
    <dbReference type="NCBI Taxonomy" id="103775"/>
    <lineage>
        <taxon>Eukaryota</taxon>
        <taxon>Metazoa</taxon>
        <taxon>Ecdysozoa</taxon>
        <taxon>Arthropoda</taxon>
        <taxon>Hexapoda</taxon>
        <taxon>Insecta</taxon>
        <taxon>Pterygota</taxon>
        <taxon>Neoptera</taxon>
        <taxon>Endopterygota</taxon>
        <taxon>Diptera</taxon>
        <taxon>Brachycera</taxon>
        <taxon>Muscomorpha</taxon>
        <taxon>Ephydroidea</taxon>
        <taxon>Drosophilidae</taxon>
        <taxon>Drosophila</taxon>
        <taxon>Sophophora</taxon>
    </lineage>
</organism>
<comment type="caution">
    <text evidence="2">The sequence shown here is derived from an EMBL/GenBank/DDBJ whole genome shotgun (WGS) entry which is preliminary data.</text>
</comment>
<feature type="signal peptide" evidence="1">
    <location>
        <begin position="1"/>
        <end position="24"/>
    </location>
</feature>
<evidence type="ECO:0000313" key="3">
    <source>
        <dbReference type="Proteomes" id="UP001059596"/>
    </source>
</evidence>
<evidence type="ECO:0000313" key="2">
    <source>
        <dbReference type="EMBL" id="KAI8042986.1"/>
    </source>
</evidence>
<evidence type="ECO:0000256" key="1">
    <source>
        <dbReference type="SAM" id="SignalP"/>
    </source>
</evidence>
<accession>A0A9P9YTV3</accession>
<keyword evidence="1" id="KW-0732">Signal</keyword>
<dbReference type="Proteomes" id="UP001059596">
    <property type="component" value="Unassembled WGS sequence"/>
</dbReference>
<sequence length="324" mass="35521">MKCANPLAIFASLLLLQLEMGATTATNDGPSRELYASARLIGLDDVGLVELWRTKQPLVISNQDAAGHLTRVTYELSPDSAKITKTIVTERSPPARLEDNSRSKPQEEWEYVPNPVRHYRPVQESSFGAGNFGNTLPSVFDSGFPRSSLFPNWEPPAGVTPRVTTKTEVDNLGQKITTTTRSYSGTLSPGNSVFQQLFPDLSREPGPLPASNPSVEITFSTGSIDSRSGLYPRPSERKPVFVPVVDSTTTQRTLVPLPTLSPERDTVIDDFLEKVGVSTLDIENKNGELTKQIVDRNGRILTLKFVLSSVKGAEENPKQQDPTK</sequence>
<dbReference type="AlphaFoldDB" id="A0A9P9YTV3"/>
<proteinExistence type="predicted"/>
<dbReference type="OrthoDB" id="7883899at2759"/>
<dbReference type="EMBL" id="JAMKOV010000002">
    <property type="protein sequence ID" value="KAI8042986.1"/>
    <property type="molecule type" value="Genomic_DNA"/>
</dbReference>
<reference evidence="2" key="1">
    <citation type="journal article" date="2023" name="Genome Biol. Evol.">
        <title>Long-read-based Genome Assembly of Drosophila gunungcola Reveals Fewer Chemosensory Genes in Flower-breeding Species.</title>
        <authorList>
            <person name="Negi A."/>
            <person name="Liao B.Y."/>
            <person name="Yeh S.D."/>
        </authorList>
    </citation>
    <scope>NUCLEOTIDE SEQUENCE</scope>
    <source>
        <strain evidence="2">Sukarami</strain>
    </source>
</reference>